<evidence type="ECO:0000256" key="4">
    <source>
        <dbReference type="ARBA" id="ARBA00022989"/>
    </source>
</evidence>
<dbReference type="AlphaFoldDB" id="A0AAV4LBH5"/>
<name>A0AAV4LBH5_9BACL</name>
<evidence type="ECO:0000256" key="3">
    <source>
        <dbReference type="ARBA" id="ARBA00022692"/>
    </source>
</evidence>
<accession>A0AAV4LBH5</accession>
<dbReference type="GO" id="GO:0010043">
    <property type="term" value="P:response to zinc ion"/>
    <property type="evidence" value="ECO:0007669"/>
    <property type="project" value="TreeGrafter"/>
</dbReference>
<dbReference type="GO" id="GO:0043190">
    <property type="term" value="C:ATP-binding cassette (ABC) transporter complex"/>
    <property type="evidence" value="ECO:0007669"/>
    <property type="project" value="InterPro"/>
</dbReference>
<sequence>MLVDIFAYPFMQNAFLAGSIVAILAGVVGVFVIARGLSFITHTFADIGFSGAAMAVYLGWNPLYGFLLFTVSSAMVLAQLGLKVFRRDVANGVVLSFFLGLGILFLSLATKQVSSVINLLFGSIFGISRSQAYELMGLSAAVLVVLFLGYRMLLFDTFDPAGAEAKGLPVRMISTVFLFLLSITVVGAAQLMGTLLVFTLTIIPAASARHLTHRVPRMMLYAAFLALIGVWVGLFLGYYTNAPVTFYIATVETLIYVAATTYQKIRNRRISL</sequence>
<reference evidence="8" key="1">
    <citation type="journal article" date="2023" name="Int. J. Syst. Evol. Microbiol.">
        <title>Collibacillus ludicampi gen. nov., sp. nov., a new soil bacterium of the family Alicyclobacillaceae.</title>
        <authorList>
            <person name="Jojima T."/>
            <person name="Ioku Y."/>
            <person name="Fukuta Y."/>
            <person name="Shirasaka N."/>
            <person name="Matsumura Y."/>
            <person name="Mori M."/>
        </authorList>
    </citation>
    <scope>NUCLEOTIDE SEQUENCE</scope>
    <source>
        <strain evidence="8">TP075</strain>
    </source>
</reference>
<dbReference type="Proteomes" id="UP001057291">
    <property type="component" value="Unassembled WGS sequence"/>
</dbReference>
<dbReference type="Pfam" id="PF00950">
    <property type="entry name" value="ABC-3"/>
    <property type="match status" value="1"/>
</dbReference>
<feature type="transmembrane region" description="Helical" evidence="7">
    <location>
        <begin position="89"/>
        <end position="106"/>
    </location>
</feature>
<feature type="transmembrane region" description="Helical" evidence="7">
    <location>
        <begin position="218"/>
        <end position="238"/>
    </location>
</feature>
<dbReference type="EMBL" id="BOQE01000001">
    <property type="protein sequence ID" value="GIM45091.1"/>
    <property type="molecule type" value="Genomic_DNA"/>
</dbReference>
<dbReference type="SUPFAM" id="SSF81345">
    <property type="entry name" value="ABC transporter involved in vitamin B12 uptake, BtuC"/>
    <property type="match status" value="1"/>
</dbReference>
<keyword evidence="5 7" id="KW-0472">Membrane</keyword>
<comment type="similarity">
    <text evidence="2 6">Belongs to the ABC-3 integral membrane protein family.</text>
</comment>
<protein>
    <submittedName>
        <fullName evidence="8">ABC transporter</fullName>
    </submittedName>
</protein>
<evidence type="ECO:0000256" key="5">
    <source>
        <dbReference type="ARBA" id="ARBA00023136"/>
    </source>
</evidence>
<gene>
    <name evidence="8" type="ORF">DNHGIG_06400</name>
</gene>
<organism evidence="8 9">
    <name type="scientific">Collibacillus ludicampi</name>
    <dbReference type="NCBI Taxonomy" id="2771369"/>
    <lineage>
        <taxon>Bacteria</taxon>
        <taxon>Bacillati</taxon>
        <taxon>Bacillota</taxon>
        <taxon>Bacilli</taxon>
        <taxon>Bacillales</taxon>
        <taxon>Alicyclobacillaceae</taxon>
        <taxon>Collibacillus</taxon>
    </lineage>
</organism>
<evidence type="ECO:0000313" key="9">
    <source>
        <dbReference type="Proteomes" id="UP001057291"/>
    </source>
</evidence>
<keyword evidence="6" id="KW-0813">Transport</keyword>
<feature type="transmembrane region" description="Helical" evidence="7">
    <location>
        <begin position="173"/>
        <end position="206"/>
    </location>
</feature>
<evidence type="ECO:0000256" key="6">
    <source>
        <dbReference type="RuleBase" id="RU003943"/>
    </source>
</evidence>
<feature type="transmembrane region" description="Helical" evidence="7">
    <location>
        <begin position="244"/>
        <end position="262"/>
    </location>
</feature>
<comment type="subcellular location">
    <subcellularLocation>
        <location evidence="6">Cell membrane</location>
        <topology evidence="6">Multi-pass membrane protein</topology>
    </subcellularLocation>
    <subcellularLocation>
        <location evidence="1">Membrane</location>
        <topology evidence="1">Multi-pass membrane protein</topology>
    </subcellularLocation>
</comment>
<comment type="caution">
    <text evidence="8">The sequence shown here is derived from an EMBL/GenBank/DDBJ whole genome shotgun (WGS) entry which is preliminary data.</text>
</comment>
<evidence type="ECO:0000256" key="7">
    <source>
        <dbReference type="SAM" id="Phobius"/>
    </source>
</evidence>
<keyword evidence="3 6" id="KW-0812">Transmembrane</keyword>
<proteinExistence type="inferred from homology"/>
<feature type="transmembrane region" description="Helical" evidence="7">
    <location>
        <begin position="135"/>
        <end position="153"/>
    </location>
</feature>
<dbReference type="InterPro" id="IPR001626">
    <property type="entry name" value="ABC_TroCD"/>
</dbReference>
<dbReference type="PANTHER" id="PTHR30477:SF13">
    <property type="entry name" value="IRON TRANSPORT SYSTEM MEMBRANE PROTEIN HI_0360-RELATED"/>
    <property type="match status" value="1"/>
</dbReference>
<dbReference type="GO" id="GO:0055085">
    <property type="term" value="P:transmembrane transport"/>
    <property type="evidence" value="ECO:0007669"/>
    <property type="project" value="InterPro"/>
</dbReference>
<keyword evidence="4 7" id="KW-1133">Transmembrane helix</keyword>
<keyword evidence="9" id="KW-1185">Reference proteome</keyword>
<evidence type="ECO:0000256" key="2">
    <source>
        <dbReference type="ARBA" id="ARBA00008034"/>
    </source>
</evidence>
<evidence type="ECO:0000313" key="8">
    <source>
        <dbReference type="EMBL" id="GIM45091.1"/>
    </source>
</evidence>
<dbReference type="Gene3D" id="1.10.3470.10">
    <property type="entry name" value="ABC transporter involved in vitamin B12 uptake, BtuC"/>
    <property type="match status" value="1"/>
</dbReference>
<feature type="transmembrane region" description="Helical" evidence="7">
    <location>
        <begin position="14"/>
        <end position="34"/>
    </location>
</feature>
<evidence type="ECO:0000256" key="1">
    <source>
        <dbReference type="ARBA" id="ARBA00004141"/>
    </source>
</evidence>
<dbReference type="InterPro" id="IPR037294">
    <property type="entry name" value="ABC_BtuC-like"/>
</dbReference>
<dbReference type="PANTHER" id="PTHR30477">
    <property type="entry name" value="ABC-TRANSPORTER METAL-BINDING PROTEIN"/>
    <property type="match status" value="1"/>
</dbReference>